<comment type="subcellular location">
    <subcellularLocation>
        <location evidence="1">Golgi apparatus membrane</location>
        <topology evidence="1">Single-pass type II membrane protein</topology>
    </subcellularLocation>
</comment>
<evidence type="ECO:0000256" key="4">
    <source>
        <dbReference type="ARBA" id="ARBA00022679"/>
    </source>
</evidence>
<evidence type="ECO:0000256" key="2">
    <source>
        <dbReference type="ARBA" id="ARBA00005664"/>
    </source>
</evidence>
<keyword evidence="7" id="KW-0472">Membrane</keyword>
<keyword evidence="7" id="KW-1133">Transmembrane helix</keyword>
<keyword evidence="9" id="KW-1185">Reference proteome</keyword>
<dbReference type="InterPro" id="IPR029044">
    <property type="entry name" value="Nucleotide-diphossugar_trans"/>
</dbReference>
<keyword evidence="3" id="KW-0328">Glycosyltransferase</keyword>
<dbReference type="Gene3D" id="3.90.550.10">
    <property type="entry name" value="Spore Coat Polysaccharide Biosynthesis Protein SpsA, Chain A"/>
    <property type="match status" value="1"/>
</dbReference>
<comment type="similarity">
    <text evidence="2">Belongs to the glycosyltransferase 34 family.</text>
</comment>
<dbReference type="AlphaFoldDB" id="A0AAV9E377"/>
<dbReference type="GO" id="GO:0000139">
    <property type="term" value="C:Golgi membrane"/>
    <property type="evidence" value="ECO:0007669"/>
    <property type="project" value="UniProtKB-SubCell"/>
</dbReference>
<dbReference type="GO" id="GO:0006487">
    <property type="term" value="P:protein N-linked glycosylation"/>
    <property type="evidence" value="ECO:0007669"/>
    <property type="project" value="TreeGrafter"/>
</dbReference>
<sequence length="316" mass="35605">MRSRPSIPRSRHSPRPNRRLWFLLSLSLFALSSFHLLGLLLHRANSLGRRCLPADDSASPSPPSNIAIVTFSAESSAGGIAGARNRRMMKARSFEGLMETVIDNKRGYAERGGYRFVDSRGLVDPSRPASWSKILAVRSVLDDHDWVFWNDADILVTNPNITLERVLRSAIGDADFDSSPDLIVTEDATGINAGVFFVRRSEWSVRFLDTWWNQTSFIRESGSTKSGDNDALKHLIGGLSEEERRVHVRVPSMQCAFNSYPWTSTWKTAYRMIASPLTIWRGVFSYGDFMVHLAGIDQKTEWAVRILKEIDDGRSL</sequence>
<evidence type="ECO:0000256" key="3">
    <source>
        <dbReference type="ARBA" id="ARBA00022676"/>
    </source>
</evidence>
<evidence type="ECO:0000256" key="5">
    <source>
        <dbReference type="ARBA" id="ARBA00022968"/>
    </source>
</evidence>
<evidence type="ECO:0000313" key="9">
    <source>
        <dbReference type="Proteomes" id="UP001180020"/>
    </source>
</evidence>
<name>A0AAV9E377_ACOCL</name>
<dbReference type="GO" id="GO:0016757">
    <property type="term" value="F:glycosyltransferase activity"/>
    <property type="evidence" value="ECO:0007669"/>
    <property type="project" value="UniProtKB-KW"/>
</dbReference>
<reference evidence="8" key="1">
    <citation type="journal article" date="2023" name="Nat. Commun.">
        <title>Diploid and tetraploid genomes of Acorus and the evolution of monocots.</title>
        <authorList>
            <person name="Ma L."/>
            <person name="Liu K.W."/>
            <person name="Li Z."/>
            <person name="Hsiao Y.Y."/>
            <person name="Qi Y."/>
            <person name="Fu T."/>
            <person name="Tang G.D."/>
            <person name="Zhang D."/>
            <person name="Sun W.H."/>
            <person name="Liu D.K."/>
            <person name="Li Y."/>
            <person name="Chen G.Z."/>
            <person name="Liu X.D."/>
            <person name="Liao X.Y."/>
            <person name="Jiang Y.T."/>
            <person name="Yu X."/>
            <person name="Hao Y."/>
            <person name="Huang J."/>
            <person name="Zhao X.W."/>
            <person name="Ke S."/>
            <person name="Chen Y.Y."/>
            <person name="Wu W.L."/>
            <person name="Hsu J.L."/>
            <person name="Lin Y.F."/>
            <person name="Huang M.D."/>
            <person name="Li C.Y."/>
            <person name="Huang L."/>
            <person name="Wang Z.W."/>
            <person name="Zhao X."/>
            <person name="Zhong W.Y."/>
            <person name="Peng D.H."/>
            <person name="Ahmad S."/>
            <person name="Lan S."/>
            <person name="Zhang J.S."/>
            <person name="Tsai W.C."/>
            <person name="Van de Peer Y."/>
            <person name="Liu Z.J."/>
        </authorList>
    </citation>
    <scope>NUCLEOTIDE SEQUENCE</scope>
    <source>
        <strain evidence="8">CP</strain>
    </source>
</reference>
<evidence type="ECO:0000256" key="6">
    <source>
        <dbReference type="ARBA" id="ARBA00023034"/>
    </source>
</evidence>
<dbReference type="InterPro" id="IPR008630">
    <property type="entry name" value="Glyco_trans_34"/>
</dbReference>
<dbReference type="Pfam" id="PF05637">
    <property type="entry name" value="Glyco_transf_34"/>
    <property type="match status" value="1"/>
</dbReference>
<evidence type="ECO:0000256" key="1">
    <source>
        <dbReference type="ARBA" id="ARBA00004323"/>
    </source>
</evidence>
<keyword evidence="6" id="KW-0333">Golgi apparatus</keyword>
<organism evidence="8 9">
    <name type="scientific">Acorus calamus</name>
    <name type="common">Sweet flag</name>
    <dbReference type="NCBI Taxonomy" id="4465"/>
    <lineage>
        <taxon>Eukaryota</taxon>
        <taxon>Viridiplantae</taxon>
        <taxon>Streptophyta</taxon>
        <taxon>Embryophyta</taxon>
        <taxon>Tracheophyta</taxon>
        <taxon>Spermatophyta</taxon>
        <taxon>Magnoliopsida</taxon>
        <taxon>Liliopsida</taxon>
        <taxon>Acoraceae</taxon>
        <taxon>Acorus</taxon>
    </lineage>
</organism>
<keyword evidence="7" id="KW-0812">Transmembrane</keyword>
<dbReference type="PANTHER" id="PTHR31306">
    <property type="entry name" value="ALPHA-1,6-MANNOSYLTRANSFERASE MNN11-RELATED"/>
    <property type="match status" value="1"/>
</dbReference>
<gene>
    <name evidence="8" type="ORF">QJS10_CPA09g01747</name>
</gene>
<protein>
    <submittedName>
        <fullName evidence="8">Uncharacterized protein</fullName>
    </submittedName>
</protein>
<evidence type="ECO:0000256" key="7">
    <source>
        <dbReference type="SAM" id="Phobius"/>
    </source>
</evidence>
<evidence type="ECO:0000313" key="8">
    <source>
        <dbReference type="EMBL" id="KAK1307607.1"/>
    </source>
</evidence>
<comment type="caution">
    <text evidence="8">The sequence shown here is derived from an EMBL/GenBank/DDBJ whole genome shotgun (WGS) entry which is preliminary data.</text>
</comment>
<keyword evidence="5" id="KW-0735">Signal-anchor</keyword>
<reference evidence="8" key="2">
    <citation type="submission" date="2023-06" db="EMBL/GenBank/DDBJ databases">
        <authorList>
            <person name="Ma L."/>
            <person name="Liu K.-W."/>
            <person name="Li Z."/>
            <person name="Hsiao Y.-Y."/>
            <person name="Qi Y."/>
            <person name="Fu T."/>
            <person name="Tang G."/>
            <person name="Zhang D."/>
            <person name="Sun W.-H."/>
            <person name="Liu D.-K."/>
            <person name="Li Y."/>
            <person name="Chen G.-Z."/>
            <person name="Liu X.-D."/>
            <person name="Liao X.-Y."/>
            <person name="Jiang Y.-T."/>
            <person name="Yu X."/>
            <person name="Hao Y."/>
            <person name="Huang J."/>
            <person name="Zhao X.-W."/>
            <person name="Ke S."/>
            <person name="Chen Y.-Y."/>
            <person name="Wu W.-L."/>
            <person name="Hsu J.-L."/>
            <person name="Lin Y.-F."/>
            <person name="Huang M.-D."/>
            <person name="Li C.-Y."/>
            <person name="Huang L."/>
            <person name="Wang Z.-W."/>
            <person name="Zhao X."/>
            <person name="Zhong W.-Y."/>
            <person name="Peng D.-H."/>
            <person name="Ahmad S."/>
            <person name="Lan S."/>
            <person name="Zhang J.-S."/>
            <person name="Tsai W.-C."/>
            <person name="Van De Peer Y."/>
            <person name="Liu Z.-J."/>
        </authorList>
    </citation>
    <scope>NUCLEOTIDE SEQUENCE</scope>
    <source>
        <strain evidence="8">CP</strain>
        <tissue evidence="8">Leaves</tissue>
    </source>
</reference>
<dbReference type="Proteomes" id="UP001180020">
    <property type="component" value="Unassembled WGS sequence"/>
</dbReference>
<accession>A0AAV9E377</accession>
<keyword evidence="4" id="KW-0808">Transferase</keyword>
<proteinExistence type="inferred from homology"/>
<feature type="transmembrane region" description="Helical" evidence="7">
    <location>
        <begin position="20"/>
        <end position="41"/>
    </location>
</feature>
<dbReference type="EMBL" id="JAUJYO010000009">
    <property type="protein sequence ID" value="KAK1307607.1"/>
    <property type="molecule type" value="Genomic_DNA"/>
</dbReference>
<dbReference type="PANTHER" id="PTHR31306:SF4">
    <property type="entry name" value="ALPHA-1,2-GALACTOSYLTRANSFERASE"/>
    <property type="match status" value="1"/>
</dbReference>
<dbReference type="SUPFAM" id="SSF53448">
    <property type="entry name" value="Nucleotide-diphospho-sugar transferases"/>
    <property type="match status" value="1"/>
</dbReference>